<dbReference type="Gene3D" id="1.10.510.10">
    <property type="entry name" value="Transferase(Phosphotransferase) domain 1"/>
    <property type="match status" value="1"/>
</dbReference>
<protein>
    <submittedName>
        <fullName evidence="4">Kinase-like domain-containing protein</fullName>
    </submittedName>
</protein>
<evidence type="ECO:0000313" key="4">
    <source>
        <dbReference type="EMBL" id="KAJ7623272.1"/>
    </source>
</evidence>
<evidence type="ECO:0000256" key="1">
    <source>
        <dbReference type="ARBA" id="ARBA00005575"/>
    </source>
</evidence>
<dbReference type="SMART" id="SM00220">
    <property type="entry name" value="S_TKc"/>
    <property type="match status" value="1"/>
</dbReference>
<feature type="domain" description="FHA" evidence="2">
    <location>
        <begin position="34"/>
        <end position="88"/>
    </location>
</feature>
<dbReference type="InterPro" id="IPR008984">
    <property type="entry name" value="SMAD_FHA_dom_sf"/>
</dbReference>
<dbReference type="Gene3D" id="2.60.200.20">
    <property type="match status" value="1"/>
</dbReference>
<dbReference type="InterPro" id="IPR011009">
    <property type="entry name" value="Kinase-like_dom_sf"/>
</dbReference>
<dbReference type="GO" id="GO:0004674">
    <property type="term" value="F:protein serine/threonine kinase activity"/>
    <property type="evidence" value="ECO:0007669"/>
    <property type="project" value="InterPro"/>
</dbReference>
<dbReference type="EMBL" id="JARKIF010000014">
    <property type="protein sequence ID" value="KAJ7623272.1"/>
    <property type="molecule type" value="Genomic_DNA"/>
</dbReference>
<evidence type="ECO:0000313" key="5">
    <source>
        <dbReference type="Proteomes" id="UP001221142"/>
    </source>
</evidence>
<dbReference type="Pfam" id="PF00498">
    <property type="entry name" value="FHA"/>
    <property type="match status" value="1"/>
</dbReference>
<dbReference type="GO" id="GO:0005524">
    <property type="term" value="F:ATP binding"/>
    <property type="evidence" value="ECO:0007669"/>
    <property type="project" value="InterPro"/>
</dbReference>
<dbReference type="Gene3D" id="3.30.200.20">
    <property type="entry name" value="Phosphorylase Kinase, domain 1"/>
    <property type="match status" value="1"/>
</dbReference>
<dbReference type="SUPFAM" id="SSF56112">
    <property type="entry name" value="Protein kinase-like (PK-like)"/>
    <property type="match status" value="1"/>
</dbReference>
<keyword evidence="5" id="KW-1185">Reference proteome</keyword>
<name>A0AAD7BJM5_9AGAR</name>
<dbReference type="Pfam" id="PF00069">
    <property type="entry name" value="Pkinase"/>
    <property type="match status" value="1"/>
</dbReference>
<dbReference type="GO" id="GO:0005737">
    <property type="term" value="C:cytoplasm"/>
    <property type="evidence" value="ECO:0007669"/>
    <property type="project" value="TreeGrafter"/>
</dbReference>
<feature type="domain" description="Protein kinase" evidence="3">
    <location>
        <begin position="138"/>
        <end position="387"/>
    </location>
</feature>
<keyword evidence="4" id="KW-0418">Kinase</keyword>
<dbReference type="Proteomes" id="UP001221142">
    <property type="component" value="Unassembled WGS sequence"/>
</dbReference>
<evidence type="ECO:0000259" key="3">
    <source>
        <dbReference type="PROSITE" id="PS50011"/>
    </source>
</evidence>
<accession>A0AAD7BJM5</accession>
<dbReference type="AlphaFoldDB" id="A0AAD7BJM5"/>
<dbReference type="InterPro" id="IPR000253">
    <property type="entry name" value="FHA_dom"/>
</dbReference>
<dbReference type="InterPro" id="IPR008271">
    <property type="entry name" value="Ser/Thr_kinase_AS"/>
</dbReference>
<comment type="similarity">
    <text evidence="1">Belongs to the protein kinase superfamily. CAMK Ser/Thr protein kinase family. CHEK2 subfamily.</text>
</comment>
<sequence>MNNSLDDHLCAYLIPLSGHPKHYRIDLWRLTPECSFGRNPLLSNLVLPGEHISGKHAIISWNRRTGVESEVWIQDVSTGGTWVNGELVGKEPYRLEDKDEIGFGAPVVVPEEQGFYDFRYRFHHVAGRAHHFDFDQMYVTQSNLGSGTYGTVDLAVEQATNRLVAVKKMTYTPGRSCDHLKVIKDRLTEIRAMENIPTIYLVLQYMPGQSLLEFLGRAIARGGLATNIARDIMFQLCHAMAHCHALGITHRDLKPENILLRDHDDAKPFIKIADFGLSNIAKDVDSRDLMHTVCGSYAYMAPEVYTEEGYDYYADSFSGGILLFTMFTLQNPWVGDYDGHPPFPKMRWDDLVEKKLPGQAIDLLDHLVRFDAHSRVSLTGALAHPWMRAHTPLHPQVNYAKIPATR</sequence>
<dbReference type="InterPro" id="IPR000719">
    <property type="entry name" value="Prot_kinase_dom"/>
</dbReference>
<keyword evidence="4" id="KW-0808">Transferase</keyword>
<gene>
    <name evidence="4" type="ORF">FB45DRAFT_1088287</name>
</gene>
<dbReference type="GO" id="GO:0010506">
    <property type="term" value="P:regulation of autophagy"/>
    <property type="evidence" value="ECO:0007669"/>
    <property type="project" value="InterPro"/>
</dbReference>
<dbReference type="SUPFAM" id="SSF49879">
    <property type="entry name" value="SMAD/FHA domain"/>
    <property type="match status" value="1"/>
</dbReference>
<dbReference type="PROSITE" id="PS00108">
    <property type="entry name" value="PROTEIN_KINASE_ST"/>
    <property type="match status" value="1"/>
</dbReference>
<dbReference type="PROSITE" id="PS50011">
    <property type="entry name" value="PROTEIN_KINASE_DOM"/>
    <property type="match status" value="1"/>
</dbReference>
<dbReference type="SMART" id="SM00240">
    <property type="entry name" value="FHA"/>
    <property type="match status" value="1"/>
</dbReference>
<dbReference type="InterPro" id="IPR045269">
    <property type="entry name" value="Atg1-like"/>
</dbReference>
<reference evidence="4" key="1">
    <citation type="submission" date="2023-03" db="EMBL/GenBank/DDBJ databases">
        <title>Massive genome expansion in bonnet fungi (Mycena s.s.) driven by repeated elements and novel gene families across ecological guilds.</title>
        <authorList>
            <consortium name="Lawrence Berkeley National Laboratory"/>
            <person name="Harder C.B."/>
            <person name="Miyauchi S."/>
            <person name="Viragh M."/>
            <person name="Kuo A."/>
            <person name="Thoen E."/>
            <person name="Andreopoulos B."/>
            <person name="Lu D."/>
            <person name="Skrede I."/>
            <person name="Drula E."/>
            <person name="Henrissat B."/>
            <person name="Morin E."/>
            <person name="Kohler A."/>
            <person name="Barry K."/>
            <person name="LaButti K."/>
            <person name="Morin E."/>
            <person name="Salamov A."/>
            <person name="Lipzen A."/>
            <person name="Mereny Z."/>
            <person name="Hegedus B."/>
            <person name="Baldrian P."/>
            <person name="Stursova M."/>
            <person name="Weitz H."/>
            <person name="Taylor A."/>
            <person name="Grigoriev I.V."/>
            <person name="Nagy L.G."/>
            <person name="Martin F."/>
            <person name="Kauserud H."/>
        </authorList>
    </citation>
    <scope>NUCLEOTIDE SEQUENCE</scope>
    <source>
        <strain evidence="4">9284</strain>
    </source>
</reference>
<organism evidence="4 5">
    <name type="scientific">Roridomyces roridus</name>
    <dbReference type="NCBI Taxonomy" id="1738132"/>
    <lineage>
        <taxon>Eukaryota</taxon>
        <taxon>Fungi</taxon>
        <taxon>Dikarya</taxon>
        <taxon>Basidiomycota</taxon>
        <taxon>Agaricomycotina</taxon>
        <taxon>Agaricomycetes</taxon>
        <taxon>Agaricomycetidae</taxon>
        <taxon>Agaricales</taxon>
        <taxon>Marasmiineae</taxon>
        <taxon>Mycenaceae</taxon>
        <taxon>Roridomyces</taxon>
    </lineage>
</organism>
<comment type="caution">
    <text evidence="4">The sequence shown here is derived from an EMBL/GenBank/DDBJ whole genome shotgun (WGS) entry which is preliminary data.</text>
</comment>
<evidence type="ECO:0000259" key="2">
    <source>
        <dbReference type="PROSITE" id="PS50006"/>
    </source>
</evidence>
<dbReference type="CDD" id="cd00060">
    <property type="entry name" value="FHA"/>
    <property type="match status" value="1"/>
</dbReference>
<dbReference type="PANTHER" id="PTHR24348">
    <property type="entry name" value="SERINE/THREONINE-PROTEIN KINASE UNC-51-RELATED"/>
    <property type="match status" value="1"/>
</dbReference>
<proteinExistence type="inferred from homology"/>
<dbReference type="PROSITE" id="PS50006">
    <property type="entry name" value="FHA_DOMAIN"/>
    <property type="match status" value="1"/>
</dbReference>